<dbReference type="Proteomes" id="UP001156641">
    <property type="component" value="Unassembled WGS sequence"/>
</dbReference>
<accession>A0ABQ6A8B1</accession>
<sequence>MQGFLRTYGDLGLQKTMDAAVVIPTLLRPVLRQALESIFAQNFPGTIQVLVGIDVMEGDLAVLDAACAARPSHCVVQAFWPGYSTSVRHGGLTPPSDGGCLRAVLTYLANSPYVAYLDDDNWWHPDHLRQMRAATEEAQWAFALRWFVHDQTRRPICVDTWESVGPGQGMFQERFGGFVDPNCLMINKLACPLAAPHWNMPLAGDTGSADRSVFAFLTRHHQVKGTGKATVFYELNEKDGLHPMRMKIMGSAYEDAGKP</sequence>
<protein>
    <recommendedName>
        <fullName evidence="3">Glycosyltransferase 2-like domain-containing protein</fullName>
    </recommendedName>
</protein>
<keyword evidence="2" id="KW-1185">Reference proteome</keyword>
<evidence type="ECO:0008006" key="3">
    <source>
        <dbReference type="Google" id="ProtNLM"/>
    </source>
</evidence>
<gene>
    <name evidence="1" type="ORF">GCM10010909_09850</name>
</gene>
<reference evidence="2" key="1">
    <citation type="journal article" date="2019" name="Int. J. Syst. Evol. Microbiol.">
        <title>The Global Catalogue of Microorganisms (GCM) 10K type strain sequencing project: providing services to taxonomists for standard genome sequencing and annotation.</title>
        <authorList>
            <consortium name="The Broad Institute Genomics Platform"/>
            <consortium name="The Broad Institute Genome Sequencing Center for Infectious Disease"/>
            <person name="Wu L."/>
            <person name="Ma J."/>
        </authorList>
    </citation>
    <scope>NUCLEOTIDE SEQUENCE [LARGE SCALE GENOMIC DNA]</scope>
    <source>
        <strain evidence="2">NBRC 112502</strain>
    </source>
</reference>
<dbReference type="EMBL" id="BSOS01000013">
    <property type="protein sequence ID" value="GLR66305.1"/>
    <property type="molecule type" value="Genomic_DNA"/>
</dbReference>
<dbReference type="SUPFAM" id="SSF53448">
    <property type="entry name" value="Nucleotide-diphospho-sugar transferases"/>
    <property type="match status" value="1"/>
</dbReference>
<evidence type="ECO:0000313" key="2">
    <source>
        <dbReference type="Proteomes" id="UP001156641"/>
    </source>
</evidence>
<dbReference type="Gene3D" id="3.90.550.10">
    <property type="entry name" value="Spore Coat Polysaccharide Biosynthesis Protein SpsA, Chain A"/>
    <property type="match status" value="1"/>
</dbReference>
<name>A0ABQ6A8B1_9PROT</name>
<dbReference type="RefSeq" id="WP_284256983.1">
    <property type="nucleotide sequence ID" value="NZ_BSOS01000013.1"/>
</dbReference>
<evidence type="ECO:0000313" key="1">
    <source>
        <dbReference type="EMBL" id="GLR66305.1"/>
    </source>
</evidence>
<organism evidence="1 2">
    <name type="scientific">Acidocella aquatica</name>
    <dbReference type="NCBI Taxonomy" id="1922313"/>
    <lineage>
        <taxon>Bacteria</taxon>
        <taxon>Pseudomonadati</taxon>
        <taxon>Pseudomonadota</taxon>
        <taxon>Alphaproteobacteria</taxon>
        <taxon>Acetobacterales</taxon>
        <taxon>Acidocellaceae</taxon>
        <taxon>Acidocella</taxon>
    </lineage>
</organism>
<dbReference type="InterPro" id="IPR029044">
    <property type="entry name" value="Nucleotide-diphossugar_trans"/>
</dbReference>
<proteinExistence type="predicted"/>
<comment type="caution">
    <text evidence="1">The sequence shown here is derived from an EMBL/GenBank/DDBJ whole genome shotgun (WGS) entry which is preliminary data.</text>
</comment>